<sequence length="138" mass="14645">GFAVVADEVRSLAQRTNNSTYEIQAMIASLNKSICVALDVMGDCVFVSKNSVIAAGEASRSIEDIVNSVSQVMLQITQVATASEEQSAVVEDMLNNANVIREIAAGVELGSERISEVNQYLVKLAGNLGGAVEVFKLH</sequence>
<keyword evidence="4" id="KW-0812">Transmembrane</keyword>
<dbReference type="PROSITE" id="PS50111">
    <property type="entry name" value="CHEMOTAXIS_TRANSDUC_2"/>
    <property type="match status" value="1"/>
</dbReference>
<name>A0ABS0VMF9_PSEVE</name>
<evidence type="ECO:0000256" key="2">
    <source>
        <dbReference type="ARBA" id="ARBA00022475"/>
    </source>
</evidence>
<evidence type="ECO:0000313" key="11">
    <source>
        <dbReference type="Proteomes" id="UP000614123"/>
    </source>
</evidence>
<dbReference type="InterPro" id="IPR004089">
    <property type="entry name" value="MCPsignal_dom"/>
</dbReference>
<dbReference type="Pfam" id="PF00015">
    <property type="entry name" value="MCPsignal"/>
    <property type="match status" value="1"/>
</dbReference>
<dbReference type="EMBL" id="JAEILD010000170">
    <property type="protein sequence ID" value="MBI6652719.1"/>
    <property type="molecule type" value="Genomic_DNA"/>
</dbReference>
<dbReference type="Gene3D" id="1.10.287.950">
    <property type="entry name" value="Methyl-accepting chemotaxis protein"/>
    <property type="match status" value="1"/>
</dbReference>
<dbReference type="PANTHER" id="PTHR32089">
    <property type="entry name" value="METHYL-ACCEPTING CHEMOTAXIS PROTEIN MCPB"/>
    <property type="match status" value="1"/>
</dbReference>
<evidence type="ECO:0000256" key="4">
    <source>
        <dbReference type="ARBA" id="ARBA00022692"/>
    </source>
</evidence>
<evidence type="ECO:0000256" key="5">
    <source>
        <dbReference type="ARBA" id="ARBA00022989"/>
    </source>
</evidence>
<comment type="caution">
    <text evidence="10">The sequence shown here is derived from an EMBL/GenBank/DDBJ whole genome shotgun (WGS) entry which is preliminary data.</text>
</comment>
<dbReference type="PANTHER" id="PTHR32089:SF112">
    <property type="entry name" value="LYSOZYME-LIKE PROTEIN-RELATED"/>
    <property type="match status" value="1"/>
</dbReference>
<comment type="subcellular location">
    <subcellularLocation>
        <location evidence="1">Cell membrane</location>
    </subcellularLocation>
</comment>
<evidence type="ECO:0000259" key="9">
    <source>
        <dbReference type="PROSITE" id="PS50111"/>
    </source>
</evidence>
<accession>A0ABS0VMF9</accession>
<keyword evidence="6" id="KW-0472">Membrane</keyword>
<reference evidence="10 11" key="1">
    <citation type="submission" date="2020-12" db="EMBL/GenBank/DDBJ databases">
        <title>Comparative genomic insights into the epidemiology and virulence of plant pathogenic Pseudomonads from Turkey.</title>
        <authorList>
            <person name="Dillon M."/>
            <person name="Ruiz-Bedoya T."/>
            <person name="Bendalovic-Torma C."/>
            <person name="Guttman K.M."/>
            <person name="Kwak H."/>
            <person name="Middleton M.A."/>
            <person name="Wang P.W."/>
            <person name="Horuz S."/>
            <person name="Aysan Y."/>
            <person name="Guttman D.S."/>
        </authorList>
    </citation>
    <scope>NUCLEOTIDE SEQUENCE [LARGE SCALE GENOMIC DNA]</scope>
    <source>
        <strain evidence="10 11">S4_EA_3a</strain>
    </source>
</reference>
<keyword evidence="5" id="KW-1133">Transmembrane helix</keyword>
<protein>
    <submittedName>
        <fullName evidence="10">Methyl-accepting chemotaxis protein</fullName>
    </submittedName>
</protein>
<evidence type="ECO:0000256" key="8">
    <source>
        <dbReference type="PROSITE-ProRule" id="PRU00284"/>
    </source>
</evidence>
<dbReference type="SUPFAM" id="SSF58104">
    <property type="entry name" value="Methyl-accepting chemotaxis protein (MCP) signaling domain"/>
    <property type="match status" value="1"/>
</dbReference>
<evidence type="ECO:0000313" key="10">
    <source>
        <dbReference type="EMBL" id="MBI6652719.1"/>
    </source>
</evidence>
<dbReference type="Proteomes" id="UP000614123">
    <property type="component" value="Unassembled WGS sequence"/>
</dbReference>
<keyword evidence="11" id="KW-1185">Reference proteome</keyword>
<evidence type="ECO:0000256" key="7">
    <source>
        <dbReference type="ARBA" id="ARBA00023224"/>
    </source>
</evidence>
<proteinExistence type="predicted"/>
<evidence type="ECO:0000256" key="1">
    <source>
        <dbReference type="ARBA" id="ARBA00004236"/>
    </source>
</evidence>
<feature type="non-terminal residue" evidence="10">
    <location>
        <position position="1"/>
    </location>
</feature>
<keyword evidence="2" id="KW-1003">Cell membrane</keyword>
<evidence type="ECO:0000256" key="6">
    <source>
        <dbReference type="ARBA" id="ARBA00023136"/>
    </source>
</evidence>
<organism evidence="10 11">
    <name type="scientific">Pseudomonas veronii</name>
    <dbReference type="NCBI Taxonomy" id="76761"/>
    <lineage>
        <taxon>Bacteria</taxon>
        <taxon>Pseudomonadati</taxon>
        <taxon>Pseudomonadota</taxon>
        <taxon>Gammaproteobacteria</taxon>
        <taxon>Pseudomonadales</taxon>
        <taxon>Pseudomonadaceae</taxon>
        <taxon>Pseudomonas</taxon>
    </lineage>
</organism>
<keyword evidence="3" id="KW-0488">Methylation</keyword>
<evidence type="ECO:0000256" key="3">
    <source>
        <dbReference type="ARBA" id="ARBA00022481"/>
    </source>
</evidence>
<gene>
    <name evidence="10" type="ORF">YA0849_27450</name>
</gene>
<keyword evidence="7 8" id="KW-0807">Transducer</keyword>
<feature type="domain" description="Methyl-accepting transducer" evidence="9">
    <location>
        <begin position="1"/>
        <end position="101"/>
    </location>
</feature>